<protein>
    <submittedName>
        <fullName evidence="2">Uncharacterized protein</fullName>
    </submittedName>
</protein>
<proteinExistence type="predicted"/>
<reference evidence="3 5" key="3">
    <citation type="submission" date="2017-11" db="EMBL/GenBank/DDBJ databases">
        <title>De-novo sequencing of pomegranate (Punica granatum L.) genome.</title>
        <authorList>
            <person name="Akparov Z."/>
            <person name="Amiraslanov A."/>
            <person name="Hajiyeva S."/>
            <person name="Abbasov M."/>
            <person name="Kaur K."/>
            <person name="Hamwieh A."/>
            <person name="Solovyev V."/>
            <person name="Salamov A."/>
            <person name="Braich B."/>
            <person name="Kosarev P."/>
            <person name="Mahmoud A."/>
            <person name="Hajiyev E."/>
            <person name="Babayeva S."/>
            <person name="Izzatullayeva V."/>
            <person name="Mammadov A."/>
            <person name="Mammadov A."/>
            <person name="Sharifova S."/>
            <person name="Ojaghi J."/>
            <person name="Eynullazada K."/>
            <person name="Bayramov B."/>
            <person name="Abdulazimova A."/>
            <person name="Shahmuradov I."/>
        </authorList>
    </citation>
    <scope>NUCLEOTIDE SEQUENCE [LARGE SCALE GENOMIC DNA]</scope>
    <source>
        <strain evidence="3">AG2017</strain>
        <strain evidence="5">cv. AG2017</strain>
        <tissue evidence="3">Leaf</tissue>
    </source>
</reference>
<dbReference type="EMBL" id="PGOL01008313">
    <property type="protein sequence ID" value="PKI31832.1"/>
    <property type="molecule type" value="Genomic_DNA"/>
</dbReference>
<sequence>MAKDQMRYMQTWGEVAPRLILLTHQKSSSRCSNLETILEEGSENCFKLAGHSNKGLLFAFPVVMTVMSYYFLRYRSASSM</sequence>
<dbReference type="PANTHER" id="PTHR36063:SF1">
    <property type="entry name" value="ARABIDOPSIS THALIANA GENOMIC DNA, CHROMOSOME 5, P1 CLONE:MOK16"/>
    <property type="match status" value="1"/>
</dbReference>
<evidence type="ECO:0000256" key="1">
    <source>
        <dbReference type="SAM" id="Phobius"/>
    </source>
</evidence>
<organism evidence="2 4">
    <name type="scientific">Punica granatum</name>
    <name type="common">Pomegranate</name>
    <dbReference type="NCBI Taxonomy" id="22663"/>
    <lineage>
        <taxon>Eukaryota</taxon>
        <taxon>Viridiplantae</taxon>
        <taxon>Streptophyta</taxon>
        <taxon>Embryophyta</taxon>
        <taxon>Tracheophyta</taxon>
        <taxon>Spermatophyta</taxon>
        <taxon>Magnoliopsida</taxon>
        <taxon>eudicotyledons</taxon>
        <taxon>Gunneridae</taxon>
        <taxon>Pentapetalae</taxon>
        <taxon>rosids</taxon>
        <taxon>malvids</taxon>
        <taxon>Myrtales</taxon>
        <taxon>Lythraceae</taxon>
        <taxon>Punica</taxon>
    </lineage>
</organism>
<feature type="transmembrane region" description="Helical" evidence="1">
    <location>
        <begin position="55"/>
        <end position="72"/>
    </location>
</feature>
<name>A0A218XL14_PUNGR</name>
<evidence type="ECO:0000313" key="2">
    <source>
        <dbReference type="EMBL" id="OWM85498.1"/>
    </source>
</evidence>
<dbReference type="Proteomes" id="UP000197138">
    <property type="component" value="Unassembled WGS sequence"/>
</dbReference>
<dbReference type="AlphaFoldDB" id="A0A218XL14"/>
<accession>A0A218XL14</accession>
<evidence type="ECO:0000313" key="4">
    <source>
        <dbReference type="Proteomes" id="UP000197138"/>
    </source>
</evidence>
<reference evidence="4" key="1">
    <citation type="journal article" date="2017" name="Plant J.">
        <title>The pomegranate (Punica granatum L.) genome and the genomics of punicalagin biosynthesis.</title>
        <authorList>
            <person name="Qin G."/>
            <person name="Xu C."/>
            <person name="Ming R."/>
            <person name="Tang H."/>
            <person name="Guyot R."/>
            <person name="Kramer E.M."/>
            <person name="Hu Y."/>
            <person name="Yi X."/>
            <person name="Qi Y."/>
            <person name="Xu X."/>
            <person name="Gao Z."/>
            <person name="Pan H."/>
            <person name="Jian J."/>
            <person name="Tian Y."/>
            <person name="Yue Z."/>
            <person name="Xu Y."/>
        </authorList>
    </citation>
    <scope>NUCLEOTIDE SEQUENCE [LARGE SCALE GENOMIC DNA]</scope>
    <source>
        <strain evidence="4">cv. Dabenzi</strain>
    </source>
</reference>
<keyword evidence="1" id="KW-0812">Transmembrane</keyword>
<comment type="caution">
    <text evidence="2">The sequence shown here is derived from an EMBL/GenBank/DDBJ whole genome shotgun (WGS) entry which is preliminary data.</text>
</comment>
<dbReference type="EMBL" id="MTKT01001276">
    <property type="protein sequence ID" value="OWM85498.1"/>
    <property type="molecule type" value="Genomic_DNA"/>
</dbReference>
<keyword evidence="1" id="KW-1133">Transmembrane helix</keyword>
<gene>
    <name evidence="2" type="ORF">CDL15_Pgr019122</name>
    <name evidence="3" type="ORF">CRG98_047783</name>
</gene>
<evidence type="ECO:0000313" key="5">
    <source>
        <dbReference type="Proteomes" id="UP000233551"/>
    </source>
</evidence>
<keyword evidence="1" id="KW-0472">Membrane</keyword>
<reference evidence="2" key="2">
    <citation type="submission" date="2017-06" db="EMBL/GenBank/DDBJ databases">
        <title>The pomegranate genome and the genomics of punicalagin biosynthesis.</title>
        <authorList>
            <person name="Xu C."/>
        </authorList>
    </citation>
    <scope>NUCLEOTIDE SEQUENCE [LARGE SCALE GENOMIC DNA]</scope>
    <source>
        <tissue evidence="2">Fresh leaf</tissue>
    </source>
</reference>
<evidence type="ECO:0000313" key="3">
    <source>
        <dbReference type="EMBL" id="PKI31832.1"/>
    </source>
</evidence>
<dbReference type="PANTHER" id="PTHR36063">
    <property type="entry name" value="ARABIDOPSIS THALIANA GENOMIC DNA, CHROMOSOME 5, P1 CLONE:MOK16"/>
    <property type="match status" value="1"/>
</dbReference>
<keyword evidence="5" id="KW-1185">Reference proteome</keyword>
<dbReference type="Proteomes" id="UP000233551">
    <property type="component" value="Unassembled WGS sequence"/>
</dbReference>